<feature type="region of interest" description="Disordered" evidence="9">
    <location>
        <begin position="486"/>
        <end position="508"/>
    </location>
</feature>
<dbReference type="InterPro" id="IPR036322">
    <property type="entry name" value="WD40_repeat_dom_sf"/>
</dbReference>
<dbReference type="Pfam" id="PF00400">
    <property type="entry name" value="WD40"/>
    <property type="match status" value="2"/>
</dbReference>
<dbReference type="Proteomes" id="UP001347796">
    <property type="component" value="Unassembled WGS sequence"/>
</dbReference>
<dbReference type="SMART" id="SM01167">
    <property type="entry name" value="DUF1900"/>
    <property type="match status" value="1"/>
</dbReference>
<feature type="region of interest" description="Disordered" evidence="9">
    <location>
        <begin position="1326"/>
        <end position="1347"/>
    </location>
</feature>
<dbReference type="Pfam" id="PF16300">
    <property type="entry name" value="WD40_4"/>
    <property type="match status" value="1"/>
</dbReference>
<feature type="region of interest" description="Disordered" evidence="9">
    <location>
        <begin position="799"/>
        <end position="878"/>
    </location>
</feature>
<dbReference type="GO" id="GO:0051015">
    <property type="term" value="F:actin filament binding"/>
    <property type="evidence" value="ECO:0007669"/>
    <property type="project" value="TreeGrafter"/>
</dbReference>
<dbReference type="InterPro" id="IPR015505">
    <property type="entry name" value="Coronin"/>
</dbReference>
<evidence type="ECO:0000259" key="10">
    <source>
        <dbReference type="SMART" id="SM01166"/>
    </source>
</evidence>
<evidence type="ECO:0000256" key="4">
    <source>
        <dbReference type="ARBA" id="ARBA00023054"/>
    </source>
</evidence>
<protein>
    <recommendedName>
        <fullName evidence="7">Coronin</fullName>
    </recommendedName>
</protein>
<dbReference type="InterPro" id="IPR015943">
    <property type="entry name" value="WD40/YVTN_repeat-like_dom_sf"/>
</dbReference>
<dbReference type="Pfam" id="PF08953">
    <property type="entry name" value="DUF1899"/>
    <property type="match status" value="1"/>
</dbReference>
<feature type="repeat" description="WD" evidence="6">
    <location>
        <begin position="133"/>
        <end position="175"/>
    </location>
</feature>
<feature type="repeat" description="WD" evidence="6">
    <location>
        <begin position="176"/>
        <end position="208"/>
    </location>
</feature>
<feature type="compositionally biased region" description="Basic and acidic residues" evidence="9">
    <location>
        <begin position="832"/>
        <end position="844"/>
    </location>
</feature>
<dbReference type="PANTHER" id="PTHR10856">
    <property type="entry name" value="CORONIN"/>
    <property type="match status" value="1"/>
</dbReference>
<keyword evidence="2 6" id="KW-0853">WD repeat</keyword>
<dbReference type="SMART" id="SM01166">
    <property type="entry name" value="DUF1899"/>
    <property type="match status" value="1"/>
</dbReference>
<dbReference type="EMBL" id="JAZGQO010000006">
    <property type="protein sequence ID" value="KAK6184795.1"/>
    <property type="molecule type" value="Genomic_DNA"/>
</dbReference>
<evidence type="ECO:0000256" key="5">
    <source>
        <dbReference type="ARBA" id="ARBA00023203"/>
    </source>
</evidence>
<evidence type="ECO:0000256" key="2">
    <source>
        <dbReference type="ARBA" id="ARBA00022574"/>
    </source>
</evidence>
<feature type="compositionally biased region" description="Polar residues" evidence="9">
    <location>
        <begin position="799"/>
        <end position="809"/>
    </location>
</feature>
<feature type="compositionally biased region" description="Basic and acidic residues" evidence="9">
    <location>
        <begin position="810"/>
        <end position="821"/>
    </location>
</feature>
<feature type="compositionally biased region" description="Polar residues" evidence="9">
    <location>
        <begin position="950"/>
        <end position="965"/>
    </location>
</feature>
<feature type="region of interest" description="Disordered" evidence="9">
    <location>
        <begin position="709"/>
        <end position="751"/>
    </location>
</feature>
<keyword evidence="5" id="KW-0009">Actin-binding</keyword>
<feature type="coiled-coil region" evidence="8">
    <location>
        <begin position="1399"/>
        <end position="1440"/>
    </location>
</feature>
<evidence type="ECO:0000256" key="1">
    <source>
        <dbReference type="ARBA" id="ARBA00009482"/>
    </source>
</evidence>
<keyword evidence="3 7" id="KW-0677">Repeat</keyword>
<feature type="domain" description="DUF1899" evidence="10">
    <location>
        <begin position="9"/>
        <end position="74"/>
    </location>
</feature>
<accession>A0AAN8JXE5</accession>
<evidence type="ECO:0000256" key="3">
    <source>
        <dbReference type="ARBA" id="ARBA00022737"/>
    </source>
</evidence>
<feature type="compositionally biased region" description="Basic and acidic residues" evidence="9">
    <location>
        <begin position="1129"/>
        <end position="1152"/>
    </location>
</feature>
<feature type="compositionally biased region" description="Basic and acidic residues" evidence="9">
    <location>
        <begin position="906"/>
        <end position="915"/>
    </location>
</feature>
<feature type="region of interest" description="Disordered" evidence="9">
    <location>
        <begin position="1008"/>
        <end position="1196"/>
    </location>
</feature>
<feature type="repeat" description="WD" evidence="6">
    <location>
        <begin position="83"/>
        <end position="117"/>
    </location>
</feature>
<dbReference type="InterPro" id="IPR015048">
    <property type="entry name" value="DUF1899"/>
</dbReference>
<name>A0AAN8JXE5_PATCE</name>
<gene>
    <name evidence="11" type="ORF">SNE40_007182</name>
</gene>
<feature type="compositionally biased region" description="Basic and acidic residues" evidence="9">
    <location>
        <begin position="710"/>
        <end position="724"/>
    </location>
</feature>
<dbReference type="FunFam" id="2.130.10.10:FF:000502">
    <property type="entry name" value="Coronin"/>
    <property type="match status" value="1"/>
</dbReference>
<reference evidence="11 12" key="1">
    <citation type="submission" date="2024-01" db="EMBL/GenBank/DDBJ databases">
        <title>The genome of the rayed Mediterranean limpet Patella caerulea (Linnaeus, 1758).</title>
        <authorList>
            <person name="Anh-Thu Weber A."/>
            <person name="Halstead-Nussloch G."/>
        </authorList>
    </citation>
    <scope>NUCLEOTIDE SEQUENCE [LARGE SCALE GENOMIC DNA]</scope>
    <source>
        <strain evidence="11">AATW-2023a</strain>
        <tissue evidence="11">Whole specimen</tissue>
    </source>
</reference>
<feature type="compositionally biased region" description="Polar residues" evidence="9">
    <location>
        <begin position="1008"/>
        <end position="1023"/>
    </location>
</feature>
<dbReference type="PROSITE" id="PS50082">
    <property type="entry name" value="WD_REPEATS_2"/>
    <property type="match status" value="3"/>
</dbReference>
<dbReference type="PANTHER" id="PTHR10856:SF44">
    <property type="entry name" value="CORONIN"/>
    <property type="match status" value="1"/>
</dbReference>
<keyword evidence="4 8" id="KW-0175">Coiled coil</keyword>
<keyword evidence="12" id="KW-1185">Reference proteome</keyword>
<feature type="region of interest" description="Disordered" evidence="9">
    <location>
        <begin position="901"/>
        <end position="982"/>
    </location>
</feature>
<evidence type="ECO:0000256" key="7">
    <source>
        <dbReference type="RuleBase" id="RU280818"/>
    </source>
</evidence>
<comment type="caution">
    <text evidence="11">The sequence shown here is derived from an EMBL/GenBank/DDBJ whole genome shotgun (WGS) entry which is preliminary data.</text>
</comment>
<evidence type="ECO:0000313" key="11">
    <source>
        <dbReference type="EMBL" id="KAK6184795.1"/>
    </source>
</evidence>
<dbReference type="SMART" id="SM00320">
    <property type="entry name" value="WD40"/>
    <property type="match status" value="3"/>
</dbReference>
<proteinExistence type="inferred from homology"/>
<evidence type="ECO:0000313" key="12">
    <source>
        <dbReference type="Proteomes" id="UP001347796"/>
    </source>
</evidence>
<evidence type="ECO:0000256" key="9">
    <source>
        <dbReference type="SAM" id="MobiDB-lite"/>
    </source>
</evidence>
<comment type="similarity">
    <text evidence="1 7">Belongs to the WD repeat coronin family.</text>
</comment>
<dbReference type="PROSITE" id="PS50294">
    <property type="entry name" value="WD_REPEATS_REGION"/>
    <property type="match status" value="1"/>
</dbReference>
<evidence type="ECO:0000256" key="8">
    <source>
        <dbReference type="SAM" id="Coils"/>
    </source>
</evidence>
<dbReference type="InterPro" id="IPR001680">
    <property type="entry name" value="WD40_rpt"/>
</dbReference>
<feature type="region of interest" description="Disordered" evidence="9">
    <location>
        <begin position="573"/>
        <end position="604"/>
    </location>
</feature>
<dbReference type="Gene3D" id="2.130.10.10">
    <property type="entry name" value="YVTN repeat-like/Quinoprotein amine dehydrogenase"/>
    <property type="match status" value="1"/>
</dbReference>
<feature type="compositionally biased region" description="Polar residues" evidence="9">
    <location>
        <begin position="1326"/>
        <end position="1339"/>
    </location>
</feature>
<sequence>MGSNSLEMAFKMRSTKFRHVYGSPFRKENCYENVRITRNAHESHFCAVNLKFLAVVTESSGGGAFVVLPIEKTGRMDINSPKVCGHAGAVMDIKWNPFHENIIASGSDDSTIKLWQIPDEGLYSNLTEWSVDLHGHQRKVGYVEWHPTAENILLSVGFDFKCIVWNVEQAEPVNIIDSHNDTIYSMYWNNDGSLFCTTSKDRRIRVIDPRIAQVAIETEGHAGTKSCKGIFLRDNHRIFTTGFSRMSSRQYALWDVRHMNSPVEMTDVDNDSGTLLPYYDPDINIVYLAGKGNGNIRYYEIASEEPYIHFLNAYQSSSPQRGLGMMPKRGCDVTKCEVLRFYKLHAGKNLIEPISMICPRKSDKFQEDIYPPTRGTIPSLGPDEWIAGQNRDPILVSVADGHVLNTPNITASKAVQKQDSALNRAPTITTYKAVNKQNLENIRGGPRRANTIATETVINNNKHEEPASLQNIKRLSTNEDFVSIKPTDSQRIQQRDRYPTTQKQHRGPETVRHTYVPLESLVCDITSDLDDNLPDNLFDNDQDITAWQEDTLSDHNLRLDEFDLQFNPPVYASSSMPYMSPAEPRPKRSYQQQPDSPKTIEPEVEQPSAFLKMKETVKRNMEMKPIETTHASIYDKERERIRPLARSSSEGGLRKSFYENEQDITAWQEDTLKRPKGLPPVNMMKQNVASTNILQRPTLRSMKKRVQNIRKGDAENYNPEEERNPSFSQAKRYLQKQGQVENTRPKSMVDMDTSKLDQDLLDFQQRSSKPVNALARQRSLENDEFTHEQFNQAKRLLEQQTQSGIQRQTSLEREERNKLTREPSPPYPIKRRSYEALPKEETPKRLPKSGSTSPFSKRREVRSSELPASTVEKLEKSPFTNRASFPKLKCETIVTSRPFVPFDMPTPHDNRREHTYTPPRLPEKTIQPAGIYRQSSLDKEINQLPEEQPPTFSQARRNFESPTEDLSQRLPKAGSLSPFTKRKEIRSTPVAVTGSGIRERGEYVSPFSNRASYPQMNQENVSTRPFEPFENRTIQDIRRNSYDKQSNKRVFEFPPPSPTDIGYQPQYGDIQSPLYGNKRDRFSPPVNRVPPNQPKLHQGQTDTYIKKDKPRGFDYQPVQKVEPYQPLSDNRRNSAERRDTNKNIRPSEERHVSKATFTMNVGRPKDVSSSIITDSDMNRASFPPVSSKRYEPMVPAPHTYENDVDIAAWEEDALRNYEPRIPKVSQASKHTAERRSGSASPKVFLREKYPPPPPSPSEVADFSERKAMFETTTPSPVNESPVPQRVEKRVWSPTSPIYKDPSTNGIFASDSDKELSPIISTAVFRPSNSNGTIDVSQESPRNRRPRSEILTSGYSNANLAKLVIGEPNNQPTHKIHVRKMWQQPQHGEDYSHRNAPNTDAELKKAYFRQQDEIRQLQEQITLKDKRIRQLEEEVRGIRETSCGPGESNC</sequence>
<feature type="compositionally biased region" description="Basic and acidic residues" evidence="9">
    <location>
        <begin position="1027"/>
        <end position="1051"/>
    </location>
</feature>
<feature type="region of interest" description="Disordered" evidence="9">
    <location>
        <begin position="1220"/>
        <end position="1260"/>
    </location>
</feature>
<organism evidence="11 12">
    <name type="scientific">Patella caerulea</name>
    <name type="common">Rayed Mediterranean limpet</name>
    <dbReference type="NCBI Taxonomy" id="87958"/>
    <lineage>
        <taxon>Eukaryota</taxon>
        <taxon>Metazoa</taxon>
        <taxon>Spiralia</taxon>
        <taxon>Lophotrochozoa</taxon>
        <taxon>Mollusca</taxon>
        <taxon>Gastropoda</taxon>
        <taxon>Patellogastropoda</taxon>
        <taxon>Patelloidea</taxon>
        <taxon>Patellidae</taxon>
        <taxon>Patella</taxon>
    </lineage>
</organism>
<dbReference type="SUPFAM" id="SSF50978">
    <property type="entry name" value="WD40 repeat-like"/>
    <property type="match status" value="1"/>
</dbReference>
<evidence type="ECO:0000256" key="6">
    <source>
        <dbReference type="PROSITE-ProRule" id="PRU00221"/>
    </source>
</evidence>